<organism evidence="1 2">
    <name type="scientific">Fusobacterium ulcerans 12-1B</name>
    <dbReference type="NCBI Taxonomy" id="457404"/>
    <lineage>
        <taxon>Bacteria</taxon>
        <taxon>Fusobacteriati</taxon>
        <taxon>Fusobacteriota</taxon>
        <taxon>Fusobacteriia</taxon>
        <taxon>Fusobacteriales</taxon>
        <taxon>Fusobacteriaceae</taxon>
        <taxon>Fusobacterium</taxon>
    </lineage>
</organism>
<dbReference type="RefSeq" id="WP_008698478.1">
    <property type="nucleotide sequence ID" value="NZ_KE161009.1"/>
</dbReference>
<dbReference type="BioCyc" id="FSP457404-HMP:GTSQ-2728-MONOMER"/>
<accession>H1PWA9</accession>
<keyword evidence="2" id="KW-1185">Reference proteome</keyword>
<sequence length="109" mass="12887">MKKFIVLFCIIFNLCFGYKIDIKINKLKEEKQLKIEKEIAYIQKQEWLVLSREEKIQLLVTLNKQSRGKEEKNVIIIKDIEAGEELAKIGIFGIEIKEESGYFSHSLYF</sequence>
<dbReference type="PATRIC" id="fig|457404.5.peg.2453"/>
<dbReference type="Proteomes" id="UP000003233">
    <property type="component" value="Unassembled WGS sequence"/>
</dbReference>
<dbReference type="AlphaFoldDB" id="H1PWA9"/>
<name>H1PWA9_9FUSO</name>
<dbReference type="HOGENOM" id="CLU_2180041_0_0_0"/>
<gene>
    <name evidence="1" type="ORF">HMPREF0402_02702</name>
</gene>
<evidence type="ECO:0000313" key="2">
    <source>
        <dbReference type="Proteomes" id="UP000003233"/>
    </source>
</evidence>
<evidence type="ECO:0000313" key="1">
    <source>
        <dbReference type="EMBL" id="EHO79963.1"/>
    </source>
</evidence>
<reference evidence="1 2" key="1">
    <citation type="submission" date="2012-07" db="EMBL/GenBank/DDBJ databases">
        <title>The Genome Sequence of Fusobacterium ulcerans 12_1B.</title>
        <authorList>
            <consortium name="The Broad Institute Genome Sequencing Platform"/>
            <person name="Earl A."/>
            <person name="Ward D."/>
            <person name="Feldgarden M."/>
            <person name="Gevers D."/>
            <person name="Strauss J."/>
            <person name="Ambrose C.E."/>
            <person name="Allen-Vercoe E."/>
            <person name="Walker B."/>
            <person name="Young S.K."/>
            <person name="Zeng Q."/>
            <person name="Gargeya S."/>
            <person name="Fitzgerald M."/>
            <person name="Haas B."/>
            <person name="Abouelleil A."/>
            <person name="Alvarado L."/>
            <person name="Arachchi H.M."/>
            <person name="Berlin A.M."/>
            <person name="Chapman S.B."/>
            <person name="Goldberg J."/>
            <person name="Griggs A."/>
            <person name="Gujja S."/>
            <person name="Hansen M."/>
            <person name="Howarth C."/>
            <person name="Imamovic A."/>
            <person name="Larimer J."/>
            <person name="McCowen C."/>
            <person name="Montmayeur A."/>
            <person name="Murphy C."/>
            <person name="Neiman D."/>
            <person name="Pearson M."/>
            <person name="Priest M."/>
            <person name="Roberts A."/>
            <person name="Saif S."/>
            <person name="Shea T."/>
            <person name="Sisk P."/>
            <person name="Sykes S."/>
            <person name="Wortman J."/>
            <person name="Nusbaum C."/>
            <person name="Birren B."/>
        </authorList>
    </citation>
    <scope>NUCLEOTIDE SEQUENCE [LARGE SCALE GENOMIC DNA]</scope>
    <source>
        <strain evidence="1 2">12_1B</strain>
    </source>
</reference>
<dbReference type="EMBL" id="AGWJ02000023">
    <property type="protein sequence ID" value="EHO79963.1"/>
    <property type="molecule type" value="Genomic_DNA"/>
</dbReference>
<proteinExistence type="predicted"/>
<comment type="caution">
    <text evidence="1">The sequence shown here is derived from an EMBL/GenBank/DDBJ whole genome shotgun (WGS) entry which is preliminary data.</text>
</comment>
<protein>
    <submittedName>
        <fullName evidence="1">Uncharacterized protein</fullName>
    </submittedName>
</protein>